<gene>
    <name evidence="5" type="ORF">EUB48_14375</name>
</gene>
<dbReference type="FunFam" id="3.30.300.30:FF:000008">
    <property type="entry name" value="2,3-dihydroxybenzoate-AMP ligase"/>
    <property type="match status" value="1"/>
</dbReference>
<evidence type="ECO:0000256" key="2">
    <source>
        <dbReference type="ARBA" id="ARBA00022598"/>
    </source>
</evidence>
<feature type="domain" description="AMP-dependent synthetase/ligase" evidence="3">
    <location>
        <begin position="23"/>
        <end position="383"/>
    </location>
</feature>
<dbReference type="RefSeq" id="WP_142819791.1">
    <property type="nucleotide sequence ID" value="NZ_CP035503.1"/>
</dbReference>
<dbReference type="InterPro" id="IPR050237">
    <property type="entry name" value="ATP-dep_AMP-bd_enzyme"/>
</dbReference>
<dbReference type="Gene3D" id="3.30.300.30">
    <property type="match status" value="1"/>
</dbReference>
<dbReference type="KEGG" id="rhf:EUB48_14375"/>
<name>A0A515DD37_9BURK</name>
<dbReference type="InterPro" id="IPR042099">
    <property type="entry name" value="ANL_N_sf"/>
</dbReference>
<dbReference type="SUPFAM" id="SSF56801">
    <property type="entry name" value="Acetyl-CoA synthetase-like"/>
    <property type="match status" value="1"/>
</dbReference>
<dbReference type="InterPro" id="IPR020845">
    <property type="entry name" value="AMP-binding_CS"/>
</dbReference>
<comment type="similarity">
    <text evidence="1">Belongs to the ATP-dependent AMP-binding enzyme family.</text>
</comment>
<evidence type="ECO:0000259" key="3">
    <source>
        <dbReference type="Pfam" id="PF00501"/>
    </source>
</evidence>
<dbReference type="OrthoDB" id="9766486at2"/>
<proteinExistence type="inferred from homology"/>
<evidence type="ECO:0000313" key="5">
    <source>
        <dbReference type="EMBL" id="QDL38342.1"/>
    </source>
</evidence>
<dbReference type="PANTHER" id="PTHR43767">
    <property type="entry name" value="LONG-CHAIN-FATTY-ACID--COA LIGASE"/>
    <property type="match status" value="1"/>
</dbReference>
<reference evidence="5 6" key="1">
    <citation type="submission" date="2019-01" db="EMBL/GenBank/DDBJ databases">
        <title>Genomic insights into a novel species Rhodoferax sp.</title>
        <authorList>
            <person name="Jin L."/>
        </authorList>
    </citation>
    <scope>NUCLEOTIDE SEQUENCE [LARGE SCALE GENOMIC DNA]</scope>
    <source>
        <strain evidence="5 6">CHu59-6-5</strain>
    </source>
</reference>
<evidence type="ECO:0000259" key="4">
    <source>
        <dbReference type="Pfam" id="PF13193"/>
    </source>
</evidence>
<dbReference type="PROSITE" id="PS00455">
    <property type="entry name" value="AMP_BINDING"/>
    <property type="match status" value="1"/>
</dbReference>
<dbReference type="GO" id="GO:0016878">
    <property type="term" value="F:acid-thiol ligase activity"/>
    <property type="evidence" value="ECO:0007669"/>
    <property type="project" value="UniProtKB-ARBA"/>
</dbReference>
<dbReference type="PANTHER" id="PTHR43767:SF1">
    <property type="entry name" value="NONRIBOSOMAL PEPTIDE SYNTHASE PES1 (EUROFUNG)-RELATED"/>
    <property type="match status" value="1"/>
</dbReference>
<dbReference type="Proteomes" id="UP000316798">
    <property type="component" value="Chromosome"/>
</dbReference>
<dbReference type="InterPro" id="IPR045851">
    <property type="entry name" value="AMP-bd_C_sf"/>
</dbReference>
<dbReference type="Pfam" id="PF00501">
    <property type="entry name" value="AMP-binding"/>
    <property type="match status" value="1"/>
</dbReference>
<dbReference type="InterPro" id="IPR025110">
    <property type="entry name" value="AMP-bd_C"/>
</dbReference>
<sequence>MIDMPVSAEARRIRRIALGDLVHRTAQKYGARNAVVDGDVRLSYTELDARSSQFAHHLLQSVGSGRQIGMLCANSADMLVAINGVHKSGNVWVPVNIKLEPQAIDYILRHAEVSCVVVDEAIRAQPGMAGVLDALAVPLIVTMATAPVHGGTALQQALQGRATSLPEIDIDGHQPALIMYTSGTTGHPKGVVHSHASAYSAIVGNLSDFAMTPGDVLTGLLPLFHCAQHVLAASACAVGASIVLARAFVPGEVARLVTTEKVTMFVGLPMMYAALLADTTYATPDYRAMRLCIYAMAPMPRPLIQKICEKMTANIMLATGQTEVYPATLSFRPVENPQRDANYWGICGVACEAAIMDDAGRLLPPGEVGEIVHRGPNVMLGYFKDPQATADAQKYGWHHTGDLGMFDIGGQMLFLDRKKDMIKTGGENVASVKVEAVILAHPEVAAVAVLGLPHPHWSEAVCAFVVRKPGAVCDEAAIIEHCRPRLGSFEVPKAVRFVAALPATATGKIQKNLLRKEHAQFWDGAAGSAL</sequence>
<dbReference type="InterPro" id="IPR000873">
    <property type="entry name" value="AMP-dep_synth/lig_dom"/>
</dbReference>
<evidence type="ECO:0000313" key="6">
    <source>
        <dbReference type="Proteomes" id="UP000316798"/>
    </source>
</evidence>
<protein>
    <submittedName>
        <fullName evidence="5">AMP-dependent synthetase</fullName>
    </submittedName>
</protein>
<dbReference type="AlphaFoldDB" id="A0A515DD37"/>
<dbReference type="Gene3D" id="3.40.50.12780">
    <property type="entry name" value="N-terminal domain of ligase-like"/>
    <property type="match status" value="1"/>
</dbReference>
<feature type="domain" description="AMP-binding enzyme C-terminal" evidence="4">
    <location>
        <begin position="433"/>
        <end position="508"/>
    </location>
</feature>
<keyword evidence="6" id="KW-1185">Reference proteome</keyword>
<accession>A0A515DD37</accession>
<dbReference type="EMBL" id="CP035503">
    <property type="protein sequence ID" value="QDL38342.1"/>
    <property type="molecule type" value="Genomic_DNA"/>
</dbReference>
<organism evidence="5 6">
    <name type="scientific">Rhodoferax sediminis</name>
    <dbReference type="NCBI Taxonomy" id="2509614"/>
    <lineage>
        <taxon>Bacteria</taxon>
        <taxon>Pseudomonadati</taxon>
        <taxon>Pseudomonadota</taxon>
        <taxon>Betaproteobacteria</taxon>
        <taxon>Burkholderiales</taxon>
        <taxon>Comamonadaceae</taxon>
        <taxon>Rhodoferax</taxon>
    </lineage>
</organism>
<keyword evidence="2" id="KW-0436">Ligase</keyword>
<dbReference type="Pfam" id="PF13193">
    <property type="entry name" value="AMP-binding_C"/>
    <property type="match status" value="1"/>
</dbReference>
<evidence type="ECO:0000256" key="1">
    <source>
        <dbReference type="ARBA" id="ARBA00006432"/>
    </source>
</evidence>